<name>A0ABY0D0F5_9FLAO</name>
<comment type="caution">
    <text evidence="1">The sequence shown here is derived from an EMBL/GenBank/DDBJ whole genome shotgun (WGS) entry which is preliminary data.</text>
</comment>
<dbReference type="EMBL" id="QOVN01000006">
    <property type="protein sequence ID" value="RXG27708.1"/>
    <property type="molecule type" value="Genomic_DNA"/>
</dbReference>
<evidence type="ECO:0000313" key="1">
    <source>
        <dbReference type="EMBL" id="RXG27708.1"/>
    </source>
</evidence>
<organism evidence="1 2">
    <name type="scientific">Leeuwenhoekiella palythoae</name>
    <dbReference type="NCBI Taxonomy" id="573501"/>
    <lineage>
        <taxon>Bacteria</taxon>
        <taxon>Pseudomonadati</taxon>
        <taxon>Bacteroidota</taxon>
        <taxon>Flavobacteriia</taxon>
        <taxon>Flavobacteriales</taxon>
        <taxon>Flavobacteriaceae</taxon>
        <taxon>Leeuwenhoekiella</taxon>
    </lineage>
</organism>
<dbReference type="Proteomes" id="UP000290037">
    <property type="component" value="Unassembled WGS sequence"/>
</dbReference>
<gene>
    <name evidence="1" type="ORF">DSM01_2826</name>
</gene>
<sequence length="34" mass="4040">MVDNDSIEKLNLPKQIFYIRPHGKSENQAQFYKS</sequence>
<proteinExistence type="predicted"/>
<keyword evidence="2" id="KW-1185">Reference proteome</keyword>
<accession>A0ABY0D0F5</accession>
<evidence type="ECO:0000313" key="2">
    <source>
        <dbReference type="Proteomes" id="UP000290037"/>
    </source>
</evidence>
<reference evidence="1 2" key="1">
    <citation type="submission" date="2018-07" db="EMBL/GenBank/DDBJ databases">
        <title>Leeuwenhoekiella genomics.</title>
        <authorList>
            <person name="Tahon G."/>
            <person name="Willems A."/>
        </authorList>
    </citation>
    <scope>NUCLEOTIDE SEQUENCE [LARGE SCALE GENOMIC DNA]</scope>
    <source>
        <strain evidence="1 2">LMG 24856</strain>
    </source>
</reference>
<protein>
    <submittedName>
        <fullName evidence="1">Uncharacterized protein</fullName>
    </submittedName>
</protein>